<dbReference type="GO" id="GO:0004497">
    <property type="term" value="F:monooxygenase activity"/>
    <property type="evidence" value="ECO:0007669"/>
    <property type="project" value="UniProtKB-KW"/>
</dbReference>
<keyword evidence="5" id="KW-0503">Monooxygenase</keyword>
<evidence type="ECO:0000256" key="3">
    <source>
        <dbReference type="ARBA" id="ARBA00023002"/>
    </source>
</evidence>
<dbReference type="OrthoDB" id="1470350at2759"/>
<dbReference type="GO" id="GO:0020037">
    <property type="term" value="F:heme binding"/>
    <property type="evidence" value="ECO:0007669"/>
    <property type="project" value="InterPro"/>
</dbReference>
<evidence type="ECO:0000256" key="2">
    <source>
        <dbReference type="ARBA" id="ARBA00022723"/>
    </source>
</evidence>
<keyword evidence="4 6" id="KW-0408">Iron</keyword>
<dbReference type="PANTHER" id="PTHR46300:SF2">
    <property type="entry name" value="CYTOCHROME P450 MONOOXYGENASE ALNH-RELATED"/>
    <property type="match status" value="1"/>
</dbReference>
<feature type="non-terminal residue" evidence="7">
    <location>
        <position position="1"/>
    </location>
</feature>
<evidence type="ECO:0000313" key="7">
    <source>
        <dbReference type="EMBL" id="PVH91546.1"/>
    </source>
</evidence>
<evidence type="ECO:0000256" key="1">
    <source>
        <dbReference type="ARBA" id="ARBA00010617"/>
    </source>
</evidence>
<reference evidence="7 8" key="1">
    <citation type="journal article" date="2018" name="Sci. Rep.">
        <title>Comparative genomics provides insights into the lifestyle and reveals functional heterogeneity of dark septate endophytic fungi.</title>
        <authorList>
            <person name="Knapp D.G."/>
            <person name="Nemeth J.B."/>
            <person name="Barry K."/>
            <person name="Hainaut M."/>
            <person name="Henrissat B."/>
            <person name="Johnson J."/>
            <person name="Kuo A."/>
            <person name="Lim J.H.P."/>
            <person name="Lipzen A."/>
            <person name="Nolan M."/>
            <person name="Ohm R.A."/>
            <person name="Tamas L."/>
            <person name="Grigoriev I.V."/>
            <person name="Spatafora J.W."/>
            <person name="Nagy L.G."/>
            <person name="Kovacs G.M."/>
        </authorList>
    </citation>
    <scope>NUCLEOTIDE SEQUENCE [LARGE SCALE GENOMIC DNA]</scope>
    <source>
        <strain evidence="7 8">DSE2036</strain>
    </source>
</reference>
<dbReference type="InterPro" id="IPR001128">
    <property type="entry name" value="Cyt_P450"/>
</dbReference>
<evidence type="ECO:0000256" key="6">
    <source>
        <dbReference type="PIRSR" id="PIRSR602401-1"/>
    </source>
</evidence>
<evidence type="ECO:0000256" key="5">
    <source>
        <dbReference type="ARBA" id="ARBA00023033"/>
    </source>
</evidence>
<evidence type="ECO:0000313" key="8">
    <source>
        <dbReference type="Proteomes" id="UP000244855"/>
    </source>
</evidence>
<dbReference type="SUPFAM" id="SSF48264">
    <property type="entry name" value="Cytochrome P450"/>
    <property type="match status" value="1"/>
</dbReference>
<dbReference type="GO" id="GO:0005506">
    <property type="term" value="F:iron ion binding"/>
    <property type="evidence" value="ECO:0007669"/>
    <property type="project" value="InterPro"/>
</dbReference>
<sequence length="287" mass="32491">DSINDPLVGQGLRLSREFMNITGPVSNLVDYVPLLQKLPTSTRDRARRLHADLVEAYGGLVESTYEKMQAGAEVKDCLVKTMLLTREKESLDELDMAMLATAFMIGGVETTASVIQWFAATIPAHPHIQQRAHDELDRVVGRDRLPTVDDEASLPYCRAIVKEVERCCNPSWLGTPHMAGQDLVYREHFIPKGAVMVLNTYTMHRDPARWERPDVFDPNRYLHDSRSSSASAVLPNPLERDHWIFGARRRICPGRFVAEREIWLAVSRMLWAFEVAGVADKPIDLNE</sequence>
<comment type="cofactor">
    <cofactor evidence="6">
        <name>heme</name>
        <dbReference type="ChEBI" id="CHEBI:30413"/>
    </cofactor>
</comment>
<gene>
    <name evidence="7" type="ORF">DM02DRAFT_467809</name>
</gene>
<dbReference type="PRINTS" id="PR00463">
    <property type="entry name" value="EP450I"/>
</dbReference>
<keyword evidence="2 6" id="KW-0479">Metal-binding</keyword>
<dbReference type="GO" id="GO:0016705">
    <property type="term" value="F:oxidoreductase activity, acting on paired donors, with incorporation or reduction of molecular oxygen"/>
    <property type="evidence" value="ECO:0007669"/>
    <property type="project" value="InterPro"/>
</dbReference>
<comment type="similarity">
    <text evidence="1">Belongs to the cytochrome P450 family.</text>
</comment>
<dbReference type="PRINTS" id="PR00385">
    <property type="entry name" value="P450"/>
</dbReference>
<dbReference type="EMBL" id="KZ805843">
    <property type="protein sequence ID" value="PVH91546.1"/>
    <property type="molecule type" value="Genomic_DNA"/>
</dbReference>
<dbReference type="PANTHER" id="PTHR46300">
    <property type="entry name" value="P450, PUTATIVE (EUROFUNG)-RELATED-RELATED"/>
    <property type="match status" value="1"/>
</dbReference>
<feature type="binding site" description="axial binding residue" evidence="6">
    <location>
        <position position="252"/>
    </location>
    <ligand>
        <name>heme</name>
        <dbReference type="ChEBI" id="CHEBI:30413"/>
    </ligand>
    <ligandPart>
        <name>Fe</name>
        <dbReference type="ChEBI" id="CHEBI:18248"/>
    </ligandPart>
</feature>
<name>A0A2V1D0K4_9PLEO</name>
<protein>
    <submittedName>
        <fullName evidence="7">Cytochrome P450</fullName>
    </submittedName>
</protein>
<keyword evidence="3" id="KW-0560">Oxidoreductase</keyword>
<dbReference type="Proteomes" id="UP000244855">
    <property type="component" value="Unassembled WGS sequence"/>
</dbReference>
<keyword evidence="8" id="KW-1185">Reference proteome</keyword>
<accession>A0A2V1D0K4</accession>
<dbReference type="InterPro" id="IPR050364">
    <property type="entry name" value="Cytochrome_P450_fung"/>
</dbReference>
<dbReference type="AlphaFoldDB" id="A0A2V1D0K4"/>
<feature type="non-terminal residue" evidence="7">
    <location>
        <position position="287"/>
    </location>
</feature>
<evidence type="ECO:0000256" key="4">
    <source>
        <dbReference type="ARBA" id="ARBA00023004"/>
    </source>
</evidence>
<proteinExistence type="inferred from homology"/>
<keyword evidence="6" id="KW-0349">Heme</keyword>
<dbReference type="InterPro" id="IPR002401">
    <property type="entry name" value="Cyt_P450_E_grp-I"/>
</dbReference>
<dbReference type="Pfam" id="PF00067">
    <property type="entry name" value="p450"/>
    <property type="match status" value="1"/>
</dbReference>
<dbReference type="InterPro" id="IPR036396">
    <property type="entry name" value="Cyt_P450_sf"/>
</dbReference>
<dbReference type="STRING" id="97972.A0A2V1D0K4"/>
<dbReference type="Gene3D" id="1.10.630.10">
    <property type="entry name" value="Cytochrome P450"/>
    <property type="match status" value="1"/>
</dbReference>
<organism evidence="7 8">
    <name type="scientific">Periconia macrospinosa</name>
    <dbReference type="NCBI Taxonomy" id="97972"/>
    <lineage>
        <taxon>Eukaryota</taxon>
        <taxon>Fungi</taxon>
        <taxon>Dikarya</taxon>
        <taxon>Ascomycota</taxon>
        <taxon>Pezizomycotina</taxon>
        <taxon>Dothideomycetes</taxon>
        <taxon>Pleosporomycetidae</taxon>
        <taxon>Pleosporales</taxon>
        <taxon>Massarineae</taxon>
        <taxon>Periconiaceae</taxon>
        <taxon>Periconia</taxon>
    </lineage>
</organism>